<dbReference type="Pfam" id="PF13160">
    <property type="entry name" value="DUF3995"/>
    <property type="match status" value="1"/>
</dbReference>
<dbReference type="Proteomes" id="UP000298781">
    <property type="component" value="Chromosome"/>
</dbReference>
<gene>
    <name evidence="2" type="ORF">E8M01_13915</name>
</gene>
<keyword evidence="1" id="KW-0812">Transmembrane</keyword>
<protein>
    <submittedName>
        <fullName evidence="2">DUF3995 domain-containing protein</fullName>
    </submittedName>
</protein>
<dbReference type="AlphaFoldDB" id="A0A4D7B545"/>
<keyword evidence="3" id="KW-1185">Reference proteome</keyword>
<keyword evidence="1" id="KW-1133">Transmembrane helix</keyword>
<dbReference type="OrthoDB" id="344976at2"/>
<organism evidence="2 3">
    <name type="scientific">Phreatobacter stygius</name>
    <dbReference type="NCBI Taxonomy" id="1940610"/>
    <lineage>
        <taxon>Bacteria</taxon>
        <taxon>Pseudomonadati</taxon>
        <taxon>Pseudomonadota</taxon>
        <taxon>Alphaproteobacteria</taxon>
        <taxon>Hyphomicrobiales</taxon>
        <taxon>Phreatobacteraceae</taxon>
        <taxon>Phreatobacter</taxon>
    </lineage>
</organism>
<dbReference type="EMBL" id="CP039690">
    <property type="protein sequence ID" value="QCI65210.1"/>
    <property type="molecule type" value="Genomic_DNA"/>
</dbReference>
<proteinExistence type="predicted"/>
<accession>A0A4D7B545</accession>
<feature type="transmembrane region" description="Helical" evidence="1">
    <location>
        <begin position="52"/>
        <end position="71"/>
    </location>
</feature>
<evidence type="ECO:0000313" key="2">
    <source>
        <dbReference type="EMBL" id="QCI65210.1"/>
    </source>
</evidence>
<feature type="transmembrane region" description="Helical" evidence="1">
    <location>
        <begin position="83"/>
        <end position="104"/>
    </location>
</feature>
<dbReference type="InterPro" id="IPR025058">
    <property type="entry name" value="DUF3995"/>
</dbReference>
<dbReference type="KEGG" id="pstg:E8M01_13915"/>
<reference evidence="2 3" key="1">
    <citation type="submission" date="2019-04" db="EMBL/GenBank/DDBJ databases">
        <title>Phreatobacter aquaticus sp. nov.</title>
        <authorList>
            <person name="Choi A."/>
        </authorList>
    </citation>
    <scope>NUCLEOTIDE SEQUENCE [LARGE SCALE GENOMIC DNA]</scope>
    <source>
        <strain evidence="2 3">KCTC 52518</strain>
    </source>
</reference>
<evidence type="ECO:0000256" key="1">
    <source>
        <dbReference type="SAM" id="Phobius"/>
    </source>
</evidence>
<evidence type="ECO:0000313" key="3">
    <source>
        <dbReference type="Proteomes" id="UP000298781"/>
    </source>
</evidence>
<sequence>MATVVTCMTLIAGLVLFVTAGLHGYWALGGQAGLQAAIPSLEGRPSFVPGQSLTALVAVLIAGLGVLFLLAGGVIRLGLLPPILPTIAIGLAGLAFISRAIGDFNLVGFFKKPNGSVFARLDTAYYSPLCLFLGMTAIILAARGHW</sequence>
<feature type="transmembrane region" description="Helical" evidence="1">
    <location>
        <begin position="124"/>
        <end position="142"/>
    </location>
</feature>
<keyword evidence="1" id="KW-0472">Membrane</keyword>
<dbReference type="RefSeq" id="WP_136960658.1">
    <property type="nucleotide sequence ID" value="NZ_CP039690.1"/>
</dbReference>
<name>A0A4D7B545_9HYPH</name>